<reference evidence="5" key="1">
    <citation type="submission" date="2021-04" db="EMBL/GenBank/DDBJ databases">
        <authorList>
            <person name="Rodrigo-Torres L."/>
            <person name="Arahal R. D."/>
            <person name="Lucena T."/>
        </authorList>
    </citation>
    <scope>NUCLEOTIDE SEQUENCE</scope>
    <source>
        <strain evidence="5">CECT 9275</strain>
    </source>
</reference>
<keyword evidence="1" id="KW-0547">Nucleotide-binding</keyword>
<evidence type="ECO:0000313" key="5">
    <source>
        <dbReference type="EMBL" id="CAG5010467.1"/>
    </source>
</evidence>
<keyword evidence="2" id="KW-0067">ATP-binding</keyword>
<comment type="caution">
    <text evidence="5">The sequence shown here is derived from an EMBL/GenBank/DDBJ whole genome shotgun (WGS) entry which is preliminary data.</text>
</comment>
<evidence type="ECO:0000256" key="2">
    <source>
        <dbReference type="ARBA" id="ARBA00022840"/>
    </source>
</evidence>
<gene>
    <name evidence="5" type="primary">mutS_2</name>
    <name evidence="5" type="ORF">DYBT9275_04727</name>
</gene>
<dbReference type="Gene3D" id="3.40.50.300">
    <property type="entry name" value="P-loop containing nucleotide triphosphate hydrolases"/>
    <property type="match status" value="1"/>
</dbReference>
<evidence type="ECO:0000259" key="4">
    <source>
        <dbReference type="SMART" id="SM00534"/>
    </source>
</evidence>
<sequence length="442" mass="50966">MDPLASHTLLELHILPDHNRLSALDFFDCTHSQGGRDILKKLIISPKTSLYEILSFQQVLKYMARDSTKWETNLSRSYISAAETYFNSSIGYTMSQDVFQHWFDSLIFSWRNSTEFYLVQSGLSASIRFIQALKEMTDHFVMEEIPSGLQSDFQFLRNFFQRSTVKALFGLRPHKLSKSRIFYLDYYLRISQRESFRQILDIYYRLDAYLAIVKTARSNDLVFPEFVEQPSYFSAEGLWQPLIENAIANDLFAERNKPLCLLTGANTSGKTTFLKTCGLVVYLAHLGWPVPAKALRLSYFDRLFTSIQLTDDLALGYSHFYNEMMRIREIASALYNKEKCFVIIDELFRGTNADDGHYCSNLVLNGFTRQERSFFMISTHLLELVEDMSKNSAVSLRCFKTQVLRGGFGNTFEINEGIAREKIGRMILEKTGIAGLLFGDNE</sequence>
<protein>
    <submittedName>
        <fullName evidence="5">DNA mismatch repair protein MutS</fullName>
    </submittedName>
</protein>
<dbReference type="InterPro" id="IPR045076">
    <property type="entry name" value="MutS"/>
</dbReference>
<evidence type="ECO:0000256" key="3">
    <source>
        <dbReference type="ARBA" id="ARBA00023125"/>
    </source>
</evidence>
<evidence type="ECO:0000256" key="1">
    <source>
        <dbReference type="ARBA" id="ARBA00022741"/>
    </source>
</evidence>
<feature type="domain" description="DNA mismatch repair proteins mutS family" evidence="4">
    <location>
        <begin position="257"/>
        <end position="432"/>
    </location>
</feature>
<dbReference type="SMART" id="SM00534">
    <property type="entry name" value="MUTSac"/>
    <property type="match status" value="1"/>
</dbReference>
<proteinExistence type="predicted"/>
<organism evidence="5 6">
    <name type="scientific">Dyadobacter helix</name>
    <dbReference type="NCBI Taxonomy" id="2822344"/>
    <lineage>
        <taxon>Bacteria</taxon>
        <taxon>Pseudomonadati</taxon>
        <taxon>Bacteroidota</taxon>
        <taxon>Cytophagia</taxon>
        <taxon>Cytophagales</taxon>
        <taxon>Spirosomataceae</taxon>
        <taxon>Dyadobacter</taxon>
    </lineage>
</organism>
<dbReference type="RefSeq" id="WP_215241056.1">
    <property type="nucleotide sequence ID" value="NZ_CAJRAF010000002.1"/>
</dbReference>
<dbReference type="GO" id="GO:0005524">
    <property type="term" value="F:ATP binding"/>
    <property type="evidence" value="ECO:0007669"/>
    <property type="project" value="UniProtKB-KW"/>
</dbReference>
<dbReference type="GO" id="GO:0140664">
    <property type="term" value="F:ATP-dependent DNA damage sensor activity"/>
    <property type="evidence" value="ECO:0007669"/>
    <property type="project" value="InterPro"/>
</dbReference>
<accession>A0A916JH78</accession>
<dbReference type="InterPro" id="IPR000432">
    <property type="entry name" value="DNA_mismatch_repair_MutS_C"/>
</dbReference>
<keyword evidence="6" id="KW-1185">Reference proteome</keyword>
<dbReference type="InterPro" id="IPR027417">
    <property type="entry name" value="P-loop_NTPase"/>
</dbReference>
<dbReference type="PANTHER" id="PTHR11361">
    <property type="entry name" value="DNA MISMATCH REPAIR PROTEIN MUTS FAMILY MEMBER"/>
    <property type="match status" value="1"/>
</dbReference>
<keyword evidence="3" id="KW-0238">DNA-binding</keyword>
<dbReference type="Proteomes" id="UP000680038">
    <property type="component" value="Unassembled WGS sequence"/>
</dbReference>
<dbReference type="SUPFAM" id="SSF52540">
    <property type="entry name" value="P-loop containing nucleoside triphosphate hydrolases"/>
    <property type="match status" value="1"/>
</dbReference>
<name>A0A916JH78_9BACT</name>
<evidence type="ECO:0000313" key="6">
    <source>
        <dbReference type="Proteomes" id="UP000680038"/>
    </source>
</evidence>
<dbReference type="PANTHER" id="PTHR11361:SF99">
    <property type="entry name" value="DNA MISMATCH REPAIR PROTEIN"/>
    <property type="match status" value="1"/>
</dbReference>
<dbReference type="GO" id="GO:0005829">
    <property type="term" value="C:cytosol"/>
    <property type="evidence" value="ECO:0007669"/>
    <property type="project" value="TreeGrafter"/>
</dbReference>
<dbReference type="AlphaFoldDB" id="A0A916JH78"/>
<dbReference type="GO" id="GO:0006298">
    <property type="term" value="P:mismatch repair"/>
    <property type="evidence" value="ECO:0007669"/>
    <property type="project" value="InterPro"/>
</dbReference>
<dbReference type="Pfam" id="PF00488">
    <property type="entry name" value="MutS_V"/>
    <property type="match status" value="1"/>
</dbReference>
<dbReference type="EMBL" id="CAJRAF010000002">
    <property type="protein sequence ID" value="CAG5010467.1"/>
    <property type="molecule type" value="Genomic_DNA"/>
</dbReference>
<dbReference type="GO" id="GO:0030983">
    <property type="term" value="F:mismatched DNA binding"/>
    <property type="evidence" value="ECO:0007669"/>
    <property type="project" value="InterPro"/>
</dbReference>